<protein>
    <submittedName>
        <fullName evidence="2">Nucleic acid-binding</fullName>
    </submittedName>
</protein>
<dbReference type="AlphaFoldDB" id="A0ABD1WBB2"/>
<dbReference type="InterPro" id="IPR013955">
    <property type="entry name" value="Rep_factor-A_C"/>
</dbReference>
<sequence>MLPKKIVQTKYNTESCIQDLVLVNEKAKVRVQVQDYTGLINANMIGDTAESFMQCSSQRLMEITEQGYHNILTTIRTHTEKEHFLYLKAMKNSNKSTNMRYDVIFMLDSMLDTEITTNEEELPVTAVILQENFSQPPENNISYSSVKDTQPHTFLQFSKEFGVQDNTNFILPPDIARHNGSVYGNNYK</sequence>
<dbReference type="Pfam" id="PF08646">
    <property type="entry name" value="Rep_fac-A_C"/>
    <property type="match status" value="1"/>
</dbReference>
<organism evidence="2 3">
    <name type="scientific">Forsythia ovata</name>
    <dbReference type="NCBI Taxonomy" id="205694"/>
    <lineage>
        <taxon>Eukaryota</taxon>
        <taxon>Viridiplantae</taxon>
        <taxon>Streptophyta</taxon>
        <taxon>Embryophyta</taxon>
        <taxon>Tracheophyta</taxon>
        <taxon>Spermatophyta</taxon>
        <taxon>Magnoliopsida</taxon>
        <taxon>eudicotyledons</taxon>
        <taxon>Gunneridae</taxon>
        <taxon>Pentapetalae</taxon>
        <taxon>asterids</taxon>
        <taxon>lamiids</taxon>
        <taxon>Lamiales</taxon>
        <taxon>Oleaceae</taxon>
        <taxon>Forsythieae</taxon>
        <taxon>Forsythia</taxon>
    </lineage>
</organism>
<evidence type="ECO:0000259" key="1">
    <source>
        <dbReference type="Pfam" id="PF08646"/>
    </source>
</evidence>
<evidence type="ECO:0000313" key="2">
    <source>
        <dbReference type="EMBL" id="KAL2546954.1"/>
    </source>
</evidence>
<accession>A0ABD1WBB2</accession>
<dbReference type="Proteomes" id="UP001604277">
    <property type="component" value="Unassembled WGS sequence"/>
</dbReference>
<dbReference type="InterPro" id="IPR012340">
    <property type="entry name" value="NA-bd_OB-fold"/>
</dbReference>
<keyword evidence="3" id="KW-1185">Reference proteome</keyword>
<feature type="domain" description="Replication factor A C-terminal" evidence="1">
    <location>
        <begin position="4"/>
        <end position="104"/>
    </location>
</feature>
<proteinExistence type="predicted"/>
<dbReference type="SUPFAM" id="SSF50249">
    <property type="entry name" value="Nucleic acid-binding proteins"/>
    <property type="match status" value="1"/>
</dbReference>
<evidence type="ECO:0000313" key="3">
    <source>
        <dbReference type="Proteomes" id="UP001604277"/>
    </source>
</evidence>
<dbReference type="EMBL" id="JBFOLJ010000004">
    <property type="protein sequence ID" value="KAL2546954.1"/>
    <property type="molecule type" value="Genomic_DNA"/>
</dbReference>
<gene>
    <name evidence="2" type="ORF">Fot_16187</name>
</gene>
<reference evidence="3" key="1">
    <citation type="submission" date="2024-07" db="EMBL/GenBank/DDBJ databases">
        <title>Two chromosome-level genome assemblies of Korean endemic species Abeliophyllum distichum and Forsythia ovata (Oleaceae).</title>
        <authorList>
            <person name="Jang H."/>
        </authorList>
    </citation>
    <scope>NUCLEOTIDE SEQUENCE [LARGE SCALE GENOMIC DNA]</scope>
</reference>
<name>A0ABD1WBB2_9LAMI</name>
<comment type="caution">
    <text evidence="2">The sequence shown here is derived from an EMBL/GenBank/DDBJ whole genome shotgun (WGS) entry which is preliminary data.</text>
</comment>
<dbReference type="Gene3D" id="2.40.50.140">
    <property type="entry name" value="Nucleic acid-binding proteins"/>
    <property type="match status" value="1"/>
</dbReference>